<keyword evidence="16" id="KW-1185">Reference proteome</keyword>
<evidence type="ECO:0000256" key="3">
    <source>
        <dbReference type="ARBA" id="ARBA00022737"/>
    </source>
</evidence>
<dbReference type="PROSITE" id="PS00211">
    <property type="entry name" value="ABC_TRANSPORTER_1"/>
    <property type="match status" value="1"/>
</dbReference>
<comment type="subcellular location">
    <subcellularLocation>
        <location evidence="1">Cytoplasm</location>
    </subcellularLocation>
</comment>
<gene>
    <name evidence="15" type="ORF">FLP23_07820</name>
</gene>
<evidence type="ECO:0000256" key="11">
    <source>
        <dbReference type="ARBA" id="ARBA00038000"/>
    </source>
</evidence>
<dbReference type="GO" id="GO:0006281">
    <property type="term" value="P:DNA repair"/>
    <property type="evidence" value="ECO:0007669"/>
    <property type="project" value="UniProtKB-KW"/>
</dbReference>
<dbReference type="GO" id="GO:0003677">
    <property type="term" value="F:DNA binding"/>
    <property type="evidence" value="ECO:0007669"/>
    <property type="project" value="UniProtKB-KW"/>
</dbReference>
<keyword evidence="4" id="KW-0547">Nucleotide-binding</keyword>
<evidence type="ECO:0000256" key="5">
    <source>
        <dbReference type="ARBA" id="ARBA00022763"/>
    </source>
</evidence>
<dbReference type="RefSeq" id="WP_149325335.1">
    <property type="nucleotide sequence ID" value="NZ_CP043504.1"/>
</dbReference>
<name>A0A5C1YAP5_9MICO</name>
<dbReference type="Gene3D" id="3.40.50.300">
    <property type="entry name" value="P-loop containing nucleotide triphosphate hydrolases"/>
    <property type="match status" value="2"/>
</dbReference>
<evidence type="ECO:0000256" key="13">
    <source>
        <dbReference type="ARBA" id="ARBA00042156"/>
    </source>
</evidence>
<dbReference type="Gene3D" id="1.20.1580.10">
    <property type="entry name" value="ABC transporter ATPase like domain"/>
    <property type="match status" value="2"/>
</dbReference>
<dbReference type="GO" id="GO:0016887">
    <property type="term" value="F:ATP hydrolysis activity"/>
    <property type="evidence" value="ECO:0007669"/>
    <property type="project" value="InterPro"/>
</dbReference>
<evidence type="ECO:0000313" key="15">
    <source>
        <dbReference type="EMBL" id="QEO09917.1"/>
    </source>
</evidence>
<evidence type="ECO:0000256" key="2">
    <source>
        <dbReference type="ARBA" id="ARBA00022490"/>
    </source>
</evidence>
<evidence type="ECO:0000256" key="1">
    <source>
        <dbReference type="ARBA" id="ARBA00004496"/>
    </source>
</evidence>
<dbReference type="EMBL" id="CP043504">
    <property type="protein sequence ID" value="QEO09917.1"/>
    <property type="molecule type" value="Genomic_DNA"/>
</dbReference>
<dbReference type="Gene3D" id="1.10.8.280">
    <property type="entry name" value="ABC transporter ATPase domain-like"/>
    <property type="match status" value="1"/>
</dbReference>
<feature type="domain" description="ABC transporter" evidence="14">
    <location>
        <begin position="473"/>
        <end position="774"/>
    </location>
</feature>
<evidence type="ECO:0000256" key="8">
    <source>
        <dbReference type="ARBA" id="ARBA00022881"/>
    </source>
</evidence>
<protein>
    <recommendedName>
        <fullName evidence="12">UvrABC system protein A</fullName>
    </recommendedName>
    <alternativeName>
        <fullName evidence="13">Excinuclease ABC subunit A</fullName>
    </alternativeName>
</protein>
<dbReference type="GO" id="GO:0005737">
    <property type="term" value="C:cytoplasm"/>
    <property type="evidence" value="ECO:0007669"/>
    <property type="project" value="UniProtKB-SubCell"/>
</dbReference>
<reference evidence="15 16" key="1">
    <citation type="submission" date="2019-09" db="EMBL/GenBank/DDBJ databases">
        <title>Genome sequencing of strain KACC 19322.</title>
        <authorList>
            <person name="Heo J."/>
            <person name="Kim S.-J."/>
            <person name="Kim J.-S."/>
            <person name="Hong S.-B."/>
            <person name="Kwon S.-W."/>
        </authorList>
    </citation>
    <scope>NUCLEOTIDE SEQUENCE [LARGE SCALE GENOMIC DNA]</scope>
    <source>
        <strain evidence="15 16">KACC 19322</strain>
    </source>
</reference>
<keyword evidence="3" id="KW-0677">Repeat</keyword>
<evidence type="ECO:0000256" key="7">
    <source>
        <dbReference type="ARBA" id="ARBA00022840"/>
    </source>
</evidence>
<organism evidence="15 16">
    <name type="scientific">Protaetiibacter larvae</name>
    <dbReference type="NCBI Taxonomy" id="2592654"/>
    <lineage>
        <taxon>Bacteria</taxon>
        <taxon>Bacillati</taxon>
        <taxon>Actinomycetota</taxon>
        <taxon>Actinomycetes</taxon>
        <taxon>Micrococcales</taxon>
        <taxon>Microbacteriaceae</taxon>
        <taxon>Protaetiibacter</taxon>
    </lineage>
</organism>
<dbReference type="AlphaFoldDB" id="A0A5C1YAP5"/>
<evidence type="ECO:0000256" key="4">
    <source>
        <dbReference type="ARBA" id="ARBA00022741"/>
    </source>
</evidence>
<keyword evidence="6" id="KW-0228">DNA excision</keyword>
<dbReference type="KEGG" id="lyk:FLP23_07820"/>
<dbReference type="InterPro" id="IPR027417">
    <property type="entry name" value="P-loop_NTPase"/>
</dbReference>
<keyword evidence="10" id="KW-0234">DNA repair</keyword>
<dbReference type="PANTHER" id="PTHR43152">
    <property type="entry name" value="UVRABC SYSTEM PROTEIN A"/>
    <property type="match status" value="1"/>
</dbReference>
<dbReference type="GO" id="GO:0005524">
    <property type="term" value="F:ATP binding"/>
    <property type="evidence" value="ECO:0007669"/>
    <property type="project" value="UniProtKB-KW"/>
</dbReference>
<dbReference type="PANTHER" id="PTHR43152:SF2">
    <property type="entry name" value="DRUG RESISTANCE ABC TRANSPORTER"/>
    <property type="match status" value="1"/>
</dbReference>
<dbReference type="SUPFAM" id="SSF52540">
    <property type="entry name" value="P-loop containing nucleoside triphosphate hydrolases"/>
    <property type="match status" value="2"/>
</dbReference>
<evidence type="ECO:0000256" key="10">
    <source>
        <dbReference type="ARBA" id="ARBA00023204"/>
    </source>
</evidence>
<evidence type="ECO:0000256" key="6">
    <source>
        <dbReference type="ARBA" id="ARBA00022769"/>
    </source>
</evidence>
<keyword evidence="9" id="KW-0238">DNA-binding</keyword>
<evidence type="ECO:0000256" key="9">
    <source>
        <dbReference type="ARBA" id="ARBA00023125"/>
    </source>
</evidence>
<dbReference type="InterPro" id="IPR003439">
    <property type="entry name" value="ABC_transporter-like_ATP-bd"/>
</dbReference>
<evidence type="ECO:0000256" key="12">
    <source>
        <dbReference type="ARBA" id="ARBA00039316"/>
    </source>
</evidence>
<keyword evidence="8" id="KW-0267">Excision nuclease</keyword>
<evidence type="ECO:0000313" key="16">
    <source>
        <dbReference type="Proteomes" id="UP000322159"/>
    </source>
</evidence>
<dbReference type="OrthoDB" id="9809851at2"/>
<accession>A0A5C1YAP5</accession>
<evidence type="ECO:0000259" key="14">
    <source>
        <dbReference type="PROSITE" id="PS50893"/>
    </source>
</evidence>
<dbReference type="Proteomes" id="UP000322159">
    <property type="component" value="Chromosome"/>
</dbReference>
<keyword evidence="2" id="KW-0963">Cytoplasm</keyword>
<keyword evidence="5" id="KW-0227">DNA damage</keyword>
<dbReference type="GO" id="GO:0004518">
    <property type="term" value="F:nuclease activity"/>
    <property type="evidence" value="ECO:0007669"/>
    <property type="project" value="UniProtKB-KW"/>
</dbReference>
<dbReference type="PROSITE" id="PS50893">
    <property type="entry name" value="ABC_TRANSPORTER_2"/>
    <property type="match status" value="1"/>
</dbReference>
<sequence>MTSHPADRHDLIRVRGARENNLRDIDVDIPKRRLTVFTGVSGSGKSSLVFGTIAAESQRMINETYSAFVQGFMPTLARPDVDVLEGLTTAIIVDQERMGANARSTVGTATDANAMLRILFSRLGQPHIGSPQAFSFNIPSVQGSGEMTIEKGGGSVELTRTFSQLGGMCPRCEGMGSVNDIDLTQIYDASKSLLQGAITVPGYTADGWAVKLYAESGFFDPDKPLGDYSETELHDLLYKELTKVKISGINISYEGLIPKLQKSVLSKDVDALQPHLRAFVERAVTFTPCPECGGTRLNAGARAAKIDGISIADACAMQISDLAEWVRGIDDPSVAPLVVNLRRLLESFVDIGLGYLSLDRPSGTLSGGEAQRTKMIRHLGSSLTDVSYVFDEPTIGLHPHDIQRMNTLLRQLRDKGNTVLVVEHKPEAIAIADHVVDLGPRAGTAGGEIVFEGTVEALRASDTLTGRHLDDTARLKDSVRSRTGVLEVRGASTHNLREVDVDVPLGVLVVVTGVAGSGKSSLIHGSVSPREGVVSIDQGAIRGSRRSNPATYTGLLEPVRKAFAKANGVKPALFSANSEGACPNCNGAGVIFTDLGPMSTVATPCEVCEGKRFDASVLEYRLGGRDISEVLGMSVAEAVEFFGAGEARIPAALAIVQRLADVGLGYLTIGQPLTTLSGGERQRLKLAVAMAEAGEVYVLDEPTTGLHLADVEQLLGLLDRLVDAGKSVVVIEHHQAVMAHADWIIDIGPGAGHDGGRVVFEGTPAELVAARATLTGQHLAAYLGAAAVS</sequence>
<dbReference type="InterPro" id="IPR017871">
    <property type="entry name" value="ABC_transporter-like_CS"/>
</dbReference>
<keyword evidence="7" id="KW-0067">ATP-binding</keyword>
<dbReference type="Pfam" id="PF00005">
    <property type="entry name" value="ABC_tran"/>
    <property type="match status" value="1"/>
</dbReference>
<proteinExistence type="inferred from homology"/>
<comment type="similarity">
    <text evidence="11">Belongs to the ABC transporter superfamily. UvrA family.</text>
</comment>